<reference evidence="2 3" key="1">
    <citation type="submission" date="2014-11" db="EMBL/GenBank/DDBJ databases">
        <title>Whole genome shotgun sequence of Sphingomonas parapaucimobilis NBRC 15100.</title>
        <authorList>
            <person name="Katano-Makiyama Y."/>
            <person name="Hosoyama A."/>
            <person name="Hashimoto M."/>
            <person name="Hosoyama Y."/>
            <person name="Noguchi M."/>
            <person name="Numata M."/>
            <person name="Tsuchikane K."/>
            <person name="Hirakata S."/>
            <person name="Uohara A."/>
            <person name="Shimodaira J."/>
            <person name="Ohji S."/>
            <person name="Ichikawa N."/>
            <person name="Kimura A."/>
            <person name="Yamazoe A."/>
            <person name="Fujita N."/>
        </authorList>
    </citation>
    <scope>NUCLEOTIDE SEQUENCE [LARGE SCALE GENOMIC DNA]</scope>
    <source>
        <strain evidence="2 3">NBRC 15100</strain>
    </source>
</reference>
<protein>
    <recommendedName>
        <fullName evidence="1">ParB-like N-terminal domain-containing protein</fullName>
    </recommendedName>
</protein>
<evidence type="ECO:0000259" key="1">
    <source>
        <dbReference type="Pfam" id="PF02195"/>
    </source>
</evidence>
<dbReference type="EMBL" id="BBPI01000099">
    <property type="protein sequence ID" value="GAM02788.1"/>
    <property type="molecule type" value="Genomic_DNA"/>
</dbReference>
<dbReference type="AlphaFoldDB" id="A0A0A1WBS0"/>
<gene>
    <name evidence="2" type="ORF">SP5_099_00030</name>
</gene>
<dbReference type="Pfam" id="PF02195">
    <property type="entry name" value="ParB_N"/>
    <property type="match status" value="1"/>
</dbReference>
<comment type="caution">
    <text evidence="2">The sequence shown here is derived from an EMBL/GenBank/DDBJ whole genome shotgun (WGS) entry which is preliminary data.</text>
</comment>
<dbReference type="InterPro" id="IPR003115">
    <property type="entry name" value="ParB_N"/>
</dbReference>
<keyword evidence="3" id="KW-1185">Reference proteome</keyword>
<dbReference type="Gene3D" id="3.90.1530.30">
    <property type="match status" value="1"/>
</dbReference>
<sequence>MITYIARTTSIAEIMTAIAENGFFPGEPLIVIPGDGNKFIVVEGNRRLTALKLLQQPELYAKSRKIREIADEAEHRPTSIPCVVFPDRDDVINYLGYRHITGVKQWEPLAKARYIANYFQHHTDDGAKPYPRYVEVARGIGSQAPYIKRQLDGLAIYEAAERADFYAIPGLDEENISFSLVSTAVGYDSVLDFVASCGDPFVDTDCLRKKNVEHLIRWMFEQDSEGETRLGDSRNIQKLAVILADPEATKRLIEGESLDRAYGRTKGLSDDFASVLAAAEMQVTKAVGMIALVELDNSHITRIGNIFKQAKSLRSLADDN</sequence>
<dbReference type="InterPro" id="IPR036086">
    <property type="entry name" value="ParB/Sulfiredoxin_sf"/>
</dbReference>
<dbReference type="SUPFAM" id="SSF110849">
    <property type="entry name" value="ParB/Sulfiredoxin"/>
    <property type="match status" value="1"/>
</dbReference>
<evidence type="ECO:0000313" key="2">
    <source>
        <dbReference type="EMBL" id="GAM02788.1"/>
    </source>
</evidence>
<evidence type="ECO:0000313" key="3">
    <source>
        <dbReference type="Proteomes" id="UP000032305"/>
    </source>
</evidence>
<dbReference type="Proteomes" id="UP000032305">
    <property type="component" value="Unassembled WGS sequence"/>
</dbReference>
<feature type="domain" description="ParB-like N-terminal" evidence="1">
    <location>
        <begin position="8"/>
        <end position="68"/>
    </location>
</feature>
<name>A0A0A1WBS0_9SPHN</name>
<organism evidence="2 3">
    <name type="scientific">Sphingomonas parapaucimobilis NBRC 15100</name>
    <dbReference type="NCBI Taxonomy" id="1219049"/>
    <lineage>
        <taxon>Bacteria</taxon>
        <taxon>Pseudomonadati</taxon>
        <taxon>Pseudomonadota</taxon>
        <taxon>Alphaproteobacteria</taxon>
        <taxon>Sphingomonadales</taxon>
        <taxon>Sphingomonadaceae</taxon>
        <taxon>Sphingomonas</taxon>
    </lineage>
</organism>
<proteinExistence type="predicted"/>
<accession>A0A0A1WBS0</accession>
<dbReference type="eggNOG" id="COG1475">
    <property type="taxonomic scope" value="Bacteria"/>
</dbReference>